<dbReference type="InterPro" id="IPR006046">
    <property type="entry name" value="Alpha_amylase"/>
</dbReference>
<keyword evidence="3 6" id="KW-0119">Carbohydrate metabolism</keyword>
<dbReference type="SUPFAM" id="SSF51011">
    <property type="entry name" value="Glycosyl hydrolase domain"/>
    <property type="match status" value="1"/>
</dbReference>
<feature type="domain" description="Alpha-amylase C-terminal beta-sheet" evidence="8">
    <location>
        <begin position="370"/>
        <end position="427"/>
    </location>
</feature>
<comment type="catalytic activity">
    <reaction evidence="6">
        <text>Endohydrolysis of (1-&gt;4)-alpha-D-glucosidic linkages in polysaccharides containing three or more (1-&gt;4)-alpha-linked D-glucose units.</text>
        <dbReference type="EC" id="3.2.1.1"/>
    </reaction>
</comment>
<dbReference type="PANTHER" id="PTHR43447">
    <property type="entry name" value="ALPHA-AMYLASE"/>
    <property type="match status" value="1"/>
</dbReference>
<dbReference type="Pfam" id="PF07821">
    <property type="entry name" value="Alpha-amyl_C2"/>
    <property type="match status" value="1"/>
</dbReference>
<dbReference type="EC" id="3.2.1.1" evidence="6"/>
<dbReference type="GO" id="GO:0005509">
    <property type="term" value="F:calcium ion binding"/>
    <property type="evidence" value="ECO:0007669"/>
    <property type="project" value="InterPro"/>
</dbReference>
<dbReference type="SMART" id="SM00642">
    <property type="entry name" value="Aamy"/>
    <property type="match status" value="1"/>
</dbReference>
<dbReference type="Gene3D" id="2.60.40.1180">
    <property type="entry name" value="Golgi alpha-mannosidase II"/>
    <property type="match status" value="1"/>
</dbReference>
<protein>
    <recommendedName>
        <fullName evidence="6">Alpha-amylase</fullName>
        <ecNumber evidence="6">3.2.1.1</ecNumber>
    </recommendedName>
</protein>
<dbReference type="SMART" id="SM00810">
    <property type="entry name" value="Alpha-amyl_C2"/>
    <property type="match status" value="1"/>
</dbReference>
<dbReference type="PRINTS" id="PR00110">
    <property type="entry name" value="ALPHAAMYLASE"/>
</dbReference>
<dbReference type="Gene3D" id="3.20.20.80">
    <property type="entry name" value="Glycosidases"/>
    <property type="match status" value="1"/>
</dbReference>
<proteinExistence type="inferred from homology"/>
<evidence type="ECO:0000256" key="5">
    <source>
        <dbReference type="RuleBase" id="RU003615"/>
    </source>
</evidence>
<feature type="domain" description="Glycosyl hydrolase family 13 catalytic" evidence="7">
    <location>
        <begin position="38"/>
        <end position="369"/>
    </location>
</feature>
<accession>A0A938XTR5</accession>
<dbReference type="SUPFAM" id="SSF51445">
    <property type="entry name" value="(Trans)glycosidases"/>
    <property type="match status" value="1"/>
</dbReference>
<organism evidence="9 10">
    <name type="scientific">Halanaerobacter jeridensis</name>
    <dbReference type="NCBI Taxonomy" id="706427"/>
    <lineage>
        <taxon>Bacteria</taxon>
        <taxon>Bacillati</taxon>
        <taxon>Bacillota</taxon>
        <taxon>Clostridia</taxon>
        <taxon>Halanaerobiales</taxon>
        <taxon>Halobacteroidaceae</taxon>
        <taxon>Halanaerobacter</taxon>
    </lineage>
</organism>
<dbReference type="GO" id="GO:0004556">
    <property type="term" value="F:alpha-amylase activity"/>
    <property type="evidence" value="ECO:0007669"/>
    <property type="project" value="UniProtKB-UniRule"/>
</dbReference>
<dbReference type="GO" id="GO:0005975">
    <property type="term" value="P:carbohydrate metabolic process"/>
    <property type="evidence" value="ECO:0007669"/>
    <property type="project" value="InterPro"/>
</dbReference>
<evidence type="ECO:0000256" key="6">
    <source>
        <dbReference type="RuleBase" id="RU361134"/>
    </source>
</evidence>
<sequence length="427" mass="48012">MIKRRIKRNLIVLVICFILVFSLTVGSVEAAYSGSGRDVMLQGFHWNSWQYGTWDIIKNSADEIEDAGFTMVWFPPVSKSTGGTGYLPNEWYNLYSSHGSEGQLRDAVDALNARGIKPLADIVINHRVGTYGWADFSYPAFDNNQRAVASNDEWSSAEGNYDTGDSYGAARDLDHTYGDVQSEIKHWLNWLKNNIGFKGWRYDYVKGYDGKYNGMYNSASNPYFSVGELWPDITGNYYASGSEVNYHRQQLMDWINATGRKSTAFDFTTKWQLMLATSRSEYWRLKDPSGKAIGAIGWWPKMAVTFIDNHDTGSSPGGGHDHWAFPSSKVEQGYAYILTHPGTPCVYWPHYFDSGNDLKNKIKTLIQLRREQNISSTSAVNIVAADSGKYAAIVNGNLAVKIGGANWNPGSGWKVRAYGNQWCVWTR</sequence>
<evidence type="ECO:0000256" key="1">
    <source>
        <dbReference type="ARBA" id="ARBA00008061"/>
    </source>
</evidence>
<dbReference type="AlphaFoldDB" id="A0A938XTR5"/>
<evidence type="ECO:0000313" key="9">
    <source>
        <dbReference type="EMBL" id="MBM7557388.1"/>
    </source>
</evidence>
<dbReference type="InterPro" id="IPR012850">
    <property type="entry name" value="A-amylase_bs_C"/>
</dbReference>
<comment type="similarity">
    <text evidence="1 5">Belongs to the glycosyl hydrolase 13 family.</text>
</comment>
<keyword evidence="4 6" id="KW-0326">Glycosidase</keyword>
<dbReference type="InterPro" id="IPR006047">
    <property type="entry name" value="GH13_cat_dom"/>
</dbReference>
<evidence type="ECO:0000256" key="3">
    <source>
        <dbReference type="ARBA" id="ARBA00023277"/>
    </source>
</evidence>
<evidence type="ECO:0000256" key="4">
    <source>
        <dbReference type="ARBA" id="ARBA00023295"/>
    </source>
</evidence>
<dbReference type="EMBL" id="JAFBDQ010000012">
    <property type="protein sequence ID" value="MBM7557388.1"/>
    <property type="molecule type" value="Genomic_DNA"/>
</dbReference>
<comment type="caution">
    <text evidence="9">The sequence shown here is derived from an EMBL/GenBank/DDBJ whole genome shotgun (WGS) entry which is preliminary data.</text>
</comment>
<evidence type="ECO:0000313" key="10">
    <source>
        <dbReference type="Proteomes" id="UP000774000"/>
    </source>
</evidence>
<dbReference type="Proteomes" id="UP000774000">
    <property type="component" value="Unassembled WGS sequence"/>
</dbReference>
<reference evidence="9" key="1">
    <citation type="submission" date="2021-01" db="EMBL/GenBank/DDBJ databases">
        <title>Genomic Encyclopedia of Type Strains, Phase IV (KMG-IV): sequencing the most valuable type-strain genomes for metagenomic binning, comparative biology and taxonomic classification.</title>
        <authorList>
            <person name="Goeker M."/>
        </authorList>
    </citation>
    <scope>NUCLEOTIDE SEQUENCE</scope>
    <source>
        <strain evidence="9">DSM 23230</strain>
    </source>
</reference>
<gene>
    <name evidence="9" type="ORF">JOC47_002254</name>
</gene>
<dbReference type="RefSeq" id="WP_204702144.1">
    <property type="nucleotide sequence ID" value="NZ_JAFBDQ010000012.1"/>
</dbReference>
<evidence type="ECO:0000259" key="7">
    <source>
        <dbReference type="SMART" id="SM00642"/>
    </source>
</evidence>
<dbReference type="InterPro" id="IPR017853">
    <property type="entry name" value="GH"/>
</dbReference>
<dbReference type="CDD" id="cd11314">
    <property type="entry name" value="AmyAc_arch_bac_plant_AmyA"/>
    <property type="match status" value="1"/>
</dbReference>
<name>A0A938XTR5_9FIRM</name>
<evidence type="ECO:0000259" key="8">
    <source>
        <dbReference type="SMART" id="SM00810"/>
    </source>
</evidence>
<dbReference type="InterPro" id="IPR013780">
    <property type="entry name" value="Glyco_hydro_b"/>
</dbReference>
<keyword evidence="2 6" id="KW-0378">Hydrolase</keyword>
<keyword evidence="10" id="KW-1185">Reference proteome</keyword>
<evidence type="ECO:0000256" key="2">
    <source>
        <dbReference type="ARBA" id="ARBA00022801"/>
    </source>
</evidence>
<dbReference type="Pfam" id="PF00128">
    <property type="entry name" value="Alpha-amylase"/>
    <property type="match status" value="1"/>
</dbReference>